<evidence type="ECO:0000256" key="2">
    <source>
        <dbReference type="ARBA" id="ARBA00022448"/>
    </source>
</evidence>
<evidence type="ECO:0000313" key="8">
    <source>
        <dbReference type="EMBL" id="KAK3354046.1"/>
    </source>
</evidence>
<feature type="transmembrane region" description="Helical" evidence="7">
    <location>
        <begin position="467"/>
        <end position="487"/>
    </location>
</feature>
<keyword evidence="2" id="KW-0813">Transport</keyword>
<proteinExistence type="predicted"/>
<dbReference type="PANTHER" id="PTHR45649:SF2">
    <property type="entry name" value="ACID PERMEASE, PUTATIVE-RELATED"/>
    <property type="match status" value="1"/>
</dbReference>
<reference evidence="8" key="2">
    <citation type="submission" date="2023-06" db="EMBL/GenBank/DDBJ databases">
        <authorList>
            <consortium name="Lawrence Berkeley National Laboratory"/>
            <person name="Haridas S."/>
            <person name="Hensen N."/>
            <person name="Bonometti L."/>
            <person name="Westerberg I."/>
            <person name="Brannstrom I.O."/>
            <person name="Guillou S."/>
            <person name="Cros-Aarteil S."/>
            <person name="Calhoun S."/>
            <person name="Kuo A."/>
            <person name="Mondo S."/>
            <person name="Pangilinan J."/>
            <person name="Riley R."/>
            <person name="Labutti K."/>
            <person name="Andreopoulos B."/>
            <person name="Lipzen A."/>
            <person name="Chen C."/>
            <person name="Yanf M."/>
            <person name="Daum C."/>
            <person name="Ng V."/>
            <person name="Clum A."/>
            <person name="Steindorff A."/>
            <person name="Ohm R."/>
            <person name="Martin F."/>
            <person name="Silar P."/>
            <person name="Natvig D."/>
            <person name="Lalanne C."/>
            <person name="Gautier V."/>
            <person name="Ament-Velasquez S.L."/>
            <person name="Kruys A."/>
            <person name="Hutchinson M.I."/>
            <person name="Powell A.J."/>
            <person name="Barry K."/>
            <person name="Miller A.N."/>
            <person name="Grigoriev I.V."/>
            <person name="Debuchy R."/>
            <person name="Gladieux P."/>
            <person name="Thoren M.H."/>
            <person name="Johannesson H."/>
        </authorList>
    </citation>
    <scope>NUCLEOTIDE SEQUENCE</scope>
    <source>
        <strain evidence="8">CBS 955.72</strain>
    </source>
</reference>
<gene>
    <name evidence="8" type="ORF">B0T25DRAFT_608627</name>
</gene>
<dbReference type="AlphaFoldDB" id="A0AAJ0HJZ4"/>
<dbReference type="Proteomes" id="UP001275084">
    <property type="component" value="Unassembled WGS sequence"/>
</dbReference>
<dbReference type="EMBL" id="JAUIQD010000004">
    <property type="protein sequence ID" value="KAK3354046.1"/>
    <property type="molecule type" value="Genomic_DNA"/>
</dbReference>
<feature type="transmembrane region" description="Helical" evidence="7">
    <location>
        <begin position="141"/>
        <end position="165"/>
    </location>
</feature>
<keyword evidence="9" id="KW-1185">Reference proteome</keyword>
<dbReference type="GO" id="GO:0016020">
    <property type="term" value="C:membrane"/>
    <property type="evidence" value="ECO:0007669"/>
    <property type="project" value="UniProtKB-SubCell"/>
</dbReference>
<feature type="region of interest" description="Disordered" evidence="6">
    <location>
        <begin position="1"/>
        <end position="38"/>
    </location>
</feature>
<feature type="transmembrane region" description="Helical" evidence="7">
    <location>
        <begin position="59"/>
        <end position="76"/>
    </location>
</feature>
<keyword evidence="3 7" id="KW-0812">Transmembrane</keyword>
<evidence type="ECO:0000256" key="1">
    <source>
        <dbReference type="ARBA" id="ARBA00004141"/>
    </source>
</evidence>
<evidence type="ECO:0000256" key="7">
    <source>
        <dbReference type="SAM" id="Phobius"/>
    </source>
</evidence>
<evidence type="ECO:0000256" key="3">
    <source>
        <dbReference type="ARBA" id="ARBA00022692"/>
    </source>
</evidence>
<feature type="compositionally biased region" description="Low complexity" evidence="6">
    <location>
        <begin position="12"/>
        <end position="21"/>
    </location>
</feature>
<feature type="transmembrane region" description="Helical" evidence="7">
    <location>
        <begin position="295"/>
        <end position="319"/>
    </location>
</feature>
<dbReference type="Pfam" id="PF13520">
    <property type="entry name" value="AA_permease_2"/>
    <property type="match status" value="1"/>
</dbReference>
<dbReference type="Gene3D" id="1.20.1740.10">
    <property type="entry name" value="Amino acid/polyamine transporter I"/>
    <property type="match status" value="1"/>
</dbReference>
<name>A0AAJ0HJZ4_9PEZI</name>
<evidence type="ECO:0000256" key="5">
    <source>
        <dbReference type="ARBA" id="ARBA00023136"/>
    </source>
</evidence>
<feature type="transmembrane region" description="Helical" evidence="7">
    <location>
        <begin position="395"/>
        <end position="415"/>
    </location>
</feature>
<keyword evidence="5 7" id="KW-0472">Membrane</keyword>
<feature type="transmembrane region" description="Helical" evidence="7">
    <location>
        <begin position="254"/>
        <end position="274"/>
    </location>
</feature>
<evidence type="ECO:0000256" key="4">
    <source>
        <dbReference type="ARBA" id="ARBA00022989"/>
    </source>
</evidence>
<dbReference type="PIRSF" id="PIRSF006060">
    <property type="entry name" value="AA_transporter"/>
    <property type="match status" value="1"/>
</dbReference>
<feature type="transmembrane region" description="Helical" evidence="7">
    <location>
        <begin position="499"/>
        <end position="517"/>
    </location>
</feature>
<dbReference type="InterPro" id="IPR002293">
    <property type="entry name" value="AA/rel_permease1"/>
</dbReference>
<feature type="transmembrane region" description="Helical" evidence="7">
    <location>
        <begin position="217"/>
        <end position="234"/>
    </location>
</feature>
<feature type="transmembrane region" description="Helical" evidence="7">
    <location>
        <begin position="345"/>
        <end position="367"/>
    </location>
</feature>
<evidence type="ECO:0000256" key="6">
    <source>
        <dbReference type="SAM" id="MobiDB-lite"/>
    </source>
</evidence>
<accession>A0AAJ0HJZ4</accession>
<evidence type="ECO:0000313" key="9">
    <source>
        <dbReference type="Proteomes" id="UP001275084"/>
    </source>
</evidence>
<comment type="caution">
    <text evidence="8">The sequence shown here is derived from an EMBL/GenBank/DDBJ whole genome shotgun (WGS) entry which is preliminary data.</text>
</comment>
<keyword evidence="4 7" id="KW-1133">Transmembrane helix</keyword>
<comment type="subcellular location">
    <subcellularLocation>
        <location evidence="1">Membrane</location>
        <topology evidence="1">Multi-pass membrane protein</topology>
    </subcellularLocation>
</comment>
<dbReference type="GO" id="GO:0022857">
    <property type="term" value="F:transmembrane transporter activity"/>
    <property type="evidence" value="ECO:0007669"/>
    <property type="project" value="InterPro"/>
</dbReference>
<feature type="transmembrane region" description="Helical" evidence="7">
    <location>
        <begin position="421"/>
        <end position="447"/>
    </location>
</feature>
<protein>
    <submittedName>
        <fullName evidence="8">Amino acid/polyamine transporter I</fullName>
    </submittedName>
</protein>
<dbReference type="PANTHER" id="PTHR45649">
    <property type="entry name" value="AMINO-ACID PERMEASE BAT1"/>
    <property type="match status" value="1"/>
</dbReference>
<feature type="transmembrane region" description="Helical" evidence="7">
    <location>
        <begin position="185"/>
        <end position="205"/>
    </location>
</feature>
<reference evidence="8" key="1">
    <citation type="journal article" date="2023" name="Mol. Phylogenet. Evol.">
        <title>Genome-scale phylogeny and comparative genomics of the fungal order Sordariales.</title>
        <authorList>
            <person name="Hensen N."/>
            <person name="Bonometti L."/>
            <person name="Westerberg I."/>
            <person name="Brannstrom I.O."/>
            <person name="Guillou S."/>
            <person name="Cros-Aarteil S."/>
            <person name="Calhoun S."/>
            <person name="Haridas S."/>
            <person name="Kuo A."/>
            <person name="Mondo S."/>
            <person name="Pangilinan J."/>
            <person name="Riley R."/>
            <person name="LaButti K."/>
            <person name="Andreopoulos B."/>
            <person name="Lipzen A."/>
            <person name="Chen C."/>
            <person name="Yan M."/>
            <person name="Daum C."/>
            <person name="Ng V."/>
            <person name="Clum A."/>
            <person name="Steindorff A."/>
            <person name="Ohm R.A."/>
            <person name="Martin F."/>
            <person name="Silar P."/>
            <person name="Natvig D.O."/>
            <person name="Lalanne C."/>
            <person name="Gautier V."/>
            <person name="Ament-Velasquez S.L."/>
            <person name="Kruys A."/>
            <person name="Hutchinson M.I."/>
            <person name="Powell A.J."/>
            <person name="Barry K."/>
            <person name="Miller A.N."/>
            <person name="Grigoriev I.V."/>
            <person name="Debuchy R."/>
            <person name="Gladieux P."/>
            <person name="Hiltunen Thoren M."/>
            <person name="Johannesson H."/>
        </authorList>
    </citation>
    <scope>NUCLEOTIDE SEQUENCE</scope>
    <source>
        <strain evidence="8">CBS 955.72</strain>
    </source>
</reference>
<sequence>MAEKAEKTPGPSSAESTSAEVTSRDSELEDEVTNSPEIGSKLDRRDMWRMGKNQELRRNFRFLSIFGFTMVLMSTWEAQLNSNIFGLINGGTGGLIWMYIGTFLGFFCVVLSMAEMSSMAPTTGGQYHWVSEFSPPSAQKFLSYLVGWLCVLGWQVGNVAIAFLTSQQIQGLIILNNPSYTPQRWHLTLLVIAIETLCQAFNTFLYRHLPLVETIALILHFAGFFAVLIPLWVLGPRTSSARDVFFTFTDGGGWGNTGLSCLVGILSPIFSLLGPDSATHMAEELRDASKSLPRAMIATALVNGALGFVMIVTFCMVLGDVESVLATPTTQPFIQVFYNAVGNKAGVTVMTSIMVVLAACGVVNNIATSSRQLWAFARDRGVPFSGWFAVVHPRLGLPVNALVFSYGLAVLLSLINIGSNIAFNILTSLGVGALISSYAISVSCIAFKRIRGETLLPASFSLGRVGLFLNVFSVLFLTFTFIMSFFPPVPQPAVDIMNWNILVYGVVVVFSVGYYFLRGRYQYAGPVTYIRKSA</sequence>
<organism evidence="8 9">
    <name type="scientific">Lasiosphaeria hispida</name>
    <dbReference type="NCBI Taxonomy" id="260671"/>
    <lineage>
        <taxon>Eukaryota</taxon>
        <taxon>Fungi</taxon>
        <taxon>Dikarya</taxon>
        <taxon>Ascomycota</taxon>
        <taxon>Pezizomycotina</taxon>
        <taxon>Sordariomycetes</taxon>
        <taxon>Sordariomycetidae</taxon>
        <taxon>Sordariales</taxon>
        <taxon>Lasiosphaeriaceae</taxon>
        <taxon>Lasiosphaeria</taxon>
    </lineage>
</organism>
<feature type="transmembrane region" description="Helical" evidence="7">
    <location>
        <begin position="96"/>
        <end position="114"/>
    </location>
</feature>